<proteinExistence type="predicted"/>
<evidence type="ECO:0000256" key="1">
    <source>
        <dbReference type="SAM" id="MobiDB-lite"/>
    </source>
</evidence>
<keyword evidence="3" id="KW-1185">Reference proteome</keyword>
<feature type="region of interest" description="Disordered" evidence="1">
    <location>
        <begin position="1"/>
        <end position="22"/>
    </location>
</feature>
<sequence>MVDARTTAFHPHPAPTPGHNDLSRWEACTLSQLRTGASPLTRDVVHRLGLAADATCPACGEPDSAAHLLTECPAYEAARRRRWGLDPSLGDVLGGPATLVVDYIRAVGRVDPPIDPPVPPSP</sequence>
<protein>
    <recommendedName>
        <fullName evidence="4">Reverse transcriptase zinc-binding domain-containing protein</fullName>
    </recommendedName>
</protein>
<name>A0A6A4VC15_AMPAM</name>
<organism evidence="2 3">
    <name type="scientific">Amphibalanus amphitrite</name>
    <name type="common">Striped barnacle</name>
    <name type="synonym">Balanus amphitrite</name>
    <dbReference type="NCBI Taxonomy" id="1232801"/>
    <lineage>
        <taxon>Eukaryota</taxon>
        <taxon>Metazoa</taxon>
        <taxon>Ecdysozoa</taxon>
        <taxon>Arthropoda</taxon>
        <taxon>Crustacea</taxon>
        <taxon>Multicrustacea</taxon>
        <taxon>Cirripedia</taxon>
        <taxon>Thoracica</taxon>
        <taxon>Thoracicalcarea</taxon>
        <taxon>Balanomorpha</taxon>
        <taxon>Balanoidea</taxon>
        <taxon>Balanidae</taxon>
        <taxon>Amphibalaninae</taxon>
        <taxon>Amphibalanus</taxon>
    </lineage>
</organism>
<dbReference type="AlphaFoldDB" id="A0A6A4VC15"/>
<comment type="caution">
    <text evidence="2">The sequence shown here is derived from an EMBL/GenBank/DDBJ whole genome shotgun (WGS) entry which is preliminary data.</text>
</comment>
<evidence type="ECO:0008006" key="4">
    <source>
        <dbReference type="Google" id="ProtNLM"/>
    </source>
</evidence>
<reference evidence="2 3" key="1">
    <citation type="submission" date="2019-07" db="EMBL/GenBank/DDBJ databases">
        <title>Draft genome assembly of a fouling barnacle, Amphibalanus amphitrite (Darwin, 1854): The first reference genome for Thecostraca.</title>
        <authorList>
            <person name="Kim W."/>
        </authorList>
    </citation>
    <scope>NUCLEOTIDE SEQUENCE [LARGE SCALE GENOMIC DNA]</scope>
    <source>
        <strain evidence="2">SNU_AA5</strain>
        <tissue evidence="2">Soma without cirri and trophi</tissue>
    </source>
</reference>
<feature type="compositionally biased region" description="Low complexity" evidence="1">
    <location>
        <begin position="1"/>
        <end position="11"/>
    </location>
</feature>
<dbReference type="EMBL" id="VIIS01001897">
    <property type="protein sequence ID" value="KAF0291223.1"/>
    <property type="molecule type" value="Genomic_DNA"/>
</dbReference>
<evidence type="ECO:0000313" key="2">
    <source>
        <dbReference type="EMBL" id="KAF0291223.1"/>
    </source>
</evidence>
<evidence type="ECO:0000313" key="3">
    <source>
        <dbReference type="Proteomes" id="UP000440578"/>
    </source>
</evidence>
<gene>
    <name evidence="2" type="ORF">FJT64_001151</name>
</gene>
<accession>A0A6A4VC15</accession>
<dbReference type="Proteomes" id="UP000440578">
    <property type="component" value="Unassembled WGS sequence"/>
</dbReference>